<comment type="similarity">
    <text evidence="2">Belongs to the TMEM14 family.</text>
</comment>
<dbReference type="Antibodypedia" id="30922">
    <property type="antibodies" value="34 antibodies from 11 providers"/>
</dbReference>
<evidence type="ECO:0000313" key="9">
    <source>
        <dbReference type="Proteomes" id="UP000000589"/>
    </source>
</evidence>
<dbReference type="GeneTree" id="ENSGT00940000158206"/>
<dbReference type="Bgee" id="ENSMUSG00000025933">
    <property type="expression patterns" value="Expressed in prefrontal cortex and 219 other cell types or tissues"/>
</dbReference>
<dbReference type="MGI" id="MGI:1922962">
    <property type="gene designation" value="Tmem14a"/>
</dbReference>
<proteinExistence type="inferred from homology"/>
<dbReference type="VEuPathDB" id="HostDB:ENSMUSG00000025933"/>
<dbReference type="GO" id="GO:0005789">
    <property type="term" value="C:endoplasmic reticulum membrane"/>
    <property type="evidence" value="ECO:0007669"/>
    <property type="project" value="Ensembl"/>
</dbReference>
<reference evidence="7" key="3">
    <citation type="submission" date="2025-08" db="UniProtKB">
        <authorList>
            <consortium name="Ensembl"/>
        </authorList>
    </citation>
    <scope>IDENTIFICATION</scope>
    <source>
        <strain evidence="7">C57BL/6J</strain>
    </source>
</reference>
<gene>
    <name evidence="7 8" type="primary">Tmem14a</name>
</gene>
<feature type="transmembrane region" description="Helical" evidence="6">
    <location>
        <begin position="29"/>
        <end position="46"/>
    </location>
</feature>
<dbReference type="AlphaFoldDB" id="D3YV08"/>
<dbReference type="Proteomes" id="UP000000589">
    <property type="component" value="Chromosome 1"/>
</dbReference>
<evidence type="ECO:0000256" key="5">
    <source>
        <dbReference type="ARBA" id="ARBA00023136"/>
    </source>
</evidence>
<dbReference type="ExpressionAtlas" id="D3YV08">
    <property type="expression patterns" value="baseline and differential"/>
</dbReference>
<comment type="subcellular location">
    <subcellularLocation>
        <location evidence="1">Membrane</location>
    </subcellularLocation>
</comment>
<evidence type="ECO:0000256" key="3">
    <source>
        <dbReference type="ARBA" id="ARBA00022692"/>
    </source>
</evidence>
<keyword evidence="3 6" id="KW-0812">Transmembrane</keyword>
<dbReference type="Ensembl" id="ENSMUST00000027064.8">
    <property type="protein sequence ID" value="ENSMUSP00000027064.8"/>
    <property type="gene ID" value="ENSMUSG00000025933.16"/>
</dbReference>
<dbReference type="SMR" id="D3YV08"/>
<feature type="transmembrane region" description="Helical" evidence="6">
    <location>
        <begin position="53"/>
        <end position="71"/>
    </location>
</feature>
<dbReference type="UCSC" id="uc007ali.2">
    <property type="organism name" value="mouse"/>
</dbReference>
<keyword evidence="4 6" id="KW-1133">Transmembrane helix</keyword>
<evidence type="ECO:0000313" key="8">
    <source>
        <dbReference type="MGI" id="MGI:1922962"/>
    </source>
</evidence>
<protein>
    <submittedName>
        <fullName evidence="7">Transmembrane protein 14A</fullName>
    </submittedName>
</protein>
<reference evidence="7" key="4">
    <citation type="submission" date="2025-09" db="UniProtKB">
        <authorList>
            <consortium name="Ensembl"/>
        </authorList>
    </citation>
    <scope>IDENTIFICATION</scope>
    <source>
        <strain evidence="7">C57BL/6J</strain>
    </source>
</reference>
<dbReference type="GO" id="GO:1901029">
    <property type="term" value="P:negative regulation of mitochondrial outer membrane permeabilization involved in apoptotic signaling pathway"/>
    <property type="evidence" value="ECO:0007669"/>
    <property type="project" value="Ensembl"/>
</dbReference>
<keyword evidence="5 6" id="KW-0472">Membrane</keyword>
<accession>D3YV08</accession>
<organism evidence="7 9">
    <name type="scientific">Mus musculus</name>
    <name type="common">Mouse</name>
    <dbReference type="NCBI Taxonomy" id="10090"/>
    <lineage>
        <taxon>Eukaryota</taxon>
        <taxon>Metazoa</taxon>
        <taxon>Chordata</taxon>
        <taxon>Craniata</taxon>
        <taxon>Vertebrata</taxon>
        <taxon>Euteleostomi</taxon>
        <taxon>Mammalia</taxon>
        <taxon>Eutheria</taxon>
        <taxon>Euarchontoglires</taxon>
        <taxon>Glires</taxon>
        <taxon>Rodentia</taxon>
        <taxon>Myomorpha</taxon>
        <taxon>Muroidea</taxon>
        <taxon>Muridae</taxon>
        <taxon>Murinae</taxon>
        <taxon>Mus</taxon>
        <taxon>Mus</taxon>
    </lineage>
</organism>
<reference evidence="7 9" key="1">
    <citation type="journal article" date="2009" name="PLoS Biol.">
        <title>Lineage-specific biology revealed by a finished genome assembly of the mouse.</title>
        <authorList>
            <consortium name="Mouse Genome Sequencing Consortium"/>
            <person name="Church D.M."/>
            <person name="Goodstadt L."/>
            <person name="Hillier L.W."/>
            <person name="Zody M.C."/>
            <person name="Goldstein S."/>
            <person name="She X."/>
            <person name="Bult C.J."/>
            <person name="Agarwala R."/>
            <person name="Cherry J.L."/>
            <person name="DiCuccio M."/>
            <person name="Hlavina W."/>
            <person name="Kapustin Y."/>
            <person name="Meric P."/>
            <person name="Maglott D."/>
            <person name="Birtle Z."/>
            <person name="Marques A.C."/>
            <person name="Graves T."/>
            <person name="Zhou S."/>
            <person name="Teague B."/>
            <person name="Potamousis K."/>
            <person name="Churas C."/>
            <person name="Place M."/>
            <person name="Herschleb J."/>
            <person name="Runnheim R."/>
            <person name="Forrest D."/>
            <person name="Amos-Landgraf J."/>
            <person name="Schwartz D.C."/>
            <person name="Cheng Z."/>
            <person name="Lindblad-Toh K."/>
            <person name="Eichler E.E."/>
            <person name="Ponting C.P."/>
        </authorList>
    </citation>
    <scope>NUCLEOTIDE SEQUENCE [LARGE SCALE GENOMIC DNA]</scope>
    <source>
        <strain evidence="7 9">C57BL/6J</strain>
    </source>
</reference>
<evidence type="ECO:0000256" key="6">
    <source>
        <dbReference type="SAM" id="Phobius"/>
    </source>
</evidence>
<dbReference type="Gene3D" id="6.10.250.1330">
    <property type="match status" value="1"/>
</dbReference>
<evidence type="ECO:0000256" key="1">
    <source>
        <dbReference type="ARBA" id="ARBA00004370"/>
    </source>
</evidence>
<evidence type="ECO:0000256" key="4">
    <source>
        <dbReference type="ARBA" id="ARBA00022989"/>
    </source>
</evidence>
<dbReference type="RefSeq" id="NP_001277608.1">
    <property type="nucleotide sequence ID" value="NM_001290679.1"/>
</dbReference>
<evidence type="ECO:0000313" key="7">
    <source>
        <dbReference type="Ensembl" id="ENSMUSP00000027064.8"/>
    </source>
</evidence>
<dbReference type="GO" id="GO:0031966">
    <property type="term" value="C:mitochondrial membrane"/>
    <property type="evidence" value="ECO:0007669"/>
    <property type="project" value="Ensembl"/>
</dbReference>
<dbReference type="Gene3D" id="1.10.10.1740">
    <property type="entry name" value="Transmembrane protein 14-like"/>
    <property type="match status" value="1"/>
</dbReference>
<keyword evidence="9" id="KW-1185">Reference proteome</keyword>
<dbReference type="BioGRID-ORCS" id="75712">
    <property type="hits" value="5 hits in 78 CRISPR screens"/>
</dbReference>
<sequence length="145" mass="15785">MDLIGFGYAALVTIGSVLGYKRRGGVPSLIAGLSVGLLAGYGAYRVSNDRRDVKVSLFTAFFLATIMGVRFKRSKKVMPAGLVAGLREYFQVASGKLGHRKNESPLLPLRRAVTEPSEPTAQGHDRAVHSRPVHQRDCPSVFLFL</sequence>
<dbReference type="PhylomeDB" id="D3YV08"/>
<dbReference type="OrthoDB" id="5620at2759"/>
<reference evidence="7 9" key="2">
    <citation type="journal article" date="2011" name="PLoS Biol.">
        <title>Modernizing reference genome assemblies.</title>
        <authorList>
            <person name="Church D.M."/>
            <person name="Schneider V.A."/>
            <person name="Graves T."/>
            <person name="Auger K."/>
            <person name="Cunningham F."/>
            <person name="Bouk N."/>
            <person name="Chen H.C."/>
            <person name="Agarwala R."/>
            <person name="McLaren W.M."/>
            <person name="Ritchie G.R."/>
            <person name="Albracht D."/>
            <person name="Kremitzki M."/>
            <person name="Rock S."/>
            <person name="Kotkiewicz H."/>
            <person name="Kremitzki C."/>
            <person name="Wollam A."/>
            <person name="Trani L."/>
            <person name="Fulton L."/>
            <person name="Fulton R."/>
            <person name="Matthews L."/>
            <person name="Whitehead S."/>
            <person name="Chow W."/>
            <person name="Torrance J."/>
            <person name="Dunn M."/>
            <person name="Harden G."/>
            <person name="Threadgold G."/>
            <person name="Wood J."/>
            <person name="Collins J."/>
            <person name="Heath P."/>
            <person name="Griffiths G."/>
            <person name="Pelan S."/>
            <person name="Grafham D."/>
            <person name="Eichler E.E."/>
            <person name="Weinstock G."/>
            <person name="Mardis E.R."/>
            <person name="Wilson R.K."/>
            <person name="Howe K."/>
            <person name="Flicek P."/>
            <person name="Hubbard T."/>
        </authorList>
    </citation>
    <scope>NUCLEOTIDE SEQUENCE [LARGE SCALE GENOMIC DNA]</scope>
    <source>
        <strain evidence="7 9">C57BL/6J</strain>
    </source>
</reference>
<dbReference type="HOGENOM" id="CLU_1786263_0_0_1"/>
<dbReference type="CTD" id="28978"/>
<dbReference type="PANTHER" id="PTHR12668">
    <property type="entry name" value="TRANSMEMBRANE PROTEIN 14, 15"/>
    <property type="match status" value="1"/>
</dbReference>
<dbReference type="InterPro" id="IPR044890">
    <property type="entry name" value="TMEM14_sf"/>
</dbReference>
<evidence type="ECO:0000256" key="2">
    <source>
        <dbReference type="ARBA" id="ARBA00007590"/>
    </source>
</evidence>
<dbReference type="PANTHER" id="PTHR12668:SF11">
    <property type="entry name" value="TRANSMEMBRANE PROTEIN 14A"/>
    <property type="match status" value="1"/>
</dbReference>
<dbReference type="GeneID" id="75712"/>
<name>D3YV08_MOUSE</name>
<dbReference type="Pfam" id="PF03647">
    <property type="entry name" value="Tmemb_14"/>
    <property type="match status" value="1"/>
</dbReference>
<dbReference type="InterPro" id="IPR005349">
    <property type="entry name" value="TMEM14"/>
</dbReference>
<dbReference type="AGR" id="MGI:1922962"/>